<feature type="transmembrane region" description="Helical" evidence="1">
    <location>
        <begin position="203"/>
        <end position="224"/>
    </location>
</feature>
<keyword evidence="1" id="KW-1133">Transmembrane helix</keyword>
<feature type="transmembrane region" description="Helical" evidence="1">
    <location>
        <begin position="132"/>
        <end position="162"/>
    </location>
</feature>
<evidence type="ECO:0000313" key="3">
    <source>
        <dbReference type="Proteomes" id="UP000034565"/>
    </source>
</evidence>
<keyword evidence="1" id="KW-0472">Membrane</keyword>
<protein>
    <recommendedName>
        <fullName evidence="4">Glycosyltransferase RgtA/B/C/D-like domain-containing protein</fullName>
    </recommendedName>
</protein>
<proteinExistence type="predicted"/>
<feature type="transmembrane region" description="Helical" evidence="1">
    <location>
        <begin position="56"/>
        <end position="79"/>
    </location>
</feature>
<reference evidence="2 3" key="1">
    <citation type="journal article" date="2015" name="Nature">
        <title>rRNA introns, odd ribosomes, and small enigmatic genomes across a large radiation of phyla.</title>
        <authorList>
            <person name="Brown C.T."/>
            <person name="Hug L.A."/>
            <person name="Thomas B.C."/>
            <person name="Sharon I."/>
            <person name="Castelle C.J."/>
            <person name="Singh A."/>
            <person name="Wilkins M.J."/>
            <person name="Williams K.H."/>
            <person name="Banfield J.F."/>
        </authorList>
    </citation>
    <scope>NUCLEOTIDE SEQUENCE [LARGE SCALE GENOMIC DNA]</scope>
</reference>
<feature type="transmembrane region" description="Helical" evidence="1">
    <location>
        <begin position="303"/>
        <end position="320"/>
    </location>
</feature>
<evidence type="ECO:0008006" key="4">
    <source>
        <dbReference type="Google" id="ProtNLM"/>
    </source>
</evidence>
<keyword evidence="1" id="KW-0812">Transmembrane</keyword>
<feature type="transmembrane region" description="Helical" evidence="1">
    <location>
        <begin position="168"/>
        <end position="191"/>
    </location>
</feature>
<gene>
    <name evidence="2" type="ORF">UX92_C0004G0024</name>
</gene>
<dbReference type="AlphaFoldDB" id="A0A0G1SL37"/>
<feature type="transmembrane region" description="Helical" evidence="1">
    <location>
        <begin position="244"/>
        <end position="267"/>
    </location>
</feature>
<feature type="transmembrane region" description="Helical" evidence="1">
    <location>
        <begin position="279"/>
        <end position="297"/>
    </location>
</feature>
<evidence type="ECO:0000313" key="2">
    <source>
        <dbReference type="EMBL" id="KKU70147.1"/>
    </source>
</evidence>
<comment type="caution">
    <text evidence="2">The sequence shown here is derived from an EMBL/GenBank/DDBJ whole genome shotgun (WGS) entry which is preliminary data.</text>
</comment>
<organism evidence="2 3">
    <name type="scientific">Candidatus Amesbacteria bacterium GW2011_GWA1_47_20</name>
    <dbReference type="NCBI Taxonomy" id="1618354"/>
    <lineage>
        <taxon>Bacteria</taxon>
        <taxon>Candidatus Amesiibacteriota</taxon>
    </lineage>
</organism>
<dbReference type="Proteomes" id="UP000034565">
    <property type="component" value="Unassembled WGS sequence"/>
</dbReference>
<accession>A0A0G1SL37</accession>
<feature type="transmembrane region" description="Helical" evidence="1">
    <location>
        <begin position="6"/>
        <end position="25"/>
    </location>
</feature>
<name>A0A0G1SL37_9BACT</name>
<dbReference type="EMBL" id="LCOA01000004">
    <property type="protein sequence ID" value="KKU70147.1"/>
    <property type="molecule type" value="Genomic_DNA"/>
</dbReference>
<sequence length="451" mass="50985">MRNWKLWGVIVVYAILVVAQIHWGIPGPDHPFTYQMDEWHSLQSIRFLFKYGSVNIIGAAHGTLLYFALAGAWLIPFWIGGYINPLAIKSIVDNLPMQYRLFEALRLNTLAWGILALVMMYKLTRDWRAVSLFTITPIWLTLSGLFKYDIAVVAAILTTLYFCQSKSWRLAGVITGLAMGIKIALLPLVGVYALSLWMNKRNLLMGLVIMAATFLITGIPDVFWRWEGYLDVLKVNLVTNSQPAGIYLVGQQFGYIFGYALYGLFGVAIIRWLKRPRGILIMAGLVMFAISLVPLGLGAGGNRALVLLPFMVLIIALFKWPKWLLAIGLTAQIWQSTNILAIKFAPDVRRVASEWMLANLPRDTVVGVENIPIYQYLPDVVMNGTYKYQVIDGKLPKIVIVTNEHQELLQRLTREGYTEQAIFRPQMWKSVLDFKLANLIPTPTAIGIYTR</sequence>
<evidence type="ECO:0000256" key="1">
    <source>
        <dbReference type="SAM" id="Phobius"/>
    </source>
</evidence>